<protein>
    <recommendedName>
        <fullName evidence="3">Protein cII</fullName>
    </recommendedName>
</protein>
<evidence type="ECO:0000313" key="1">
    <source>
        <dbReference type="EMBL" id="KEQ12283.1"/>
    </source>
</evidence>
<reference evidence="1 2" key="1">
    <citation type="submission" date="2014-06" db="EMBL/GenBank/DDBJ databases">
        <title>Whole Genome Sequences of Three Symbiotic Endozoicomonas Bacteria.</title>
        <authorList>
            <person name="Neave M.J."/>
            <person name="Apprill A."/>
            <person name="Voolstra C.R."/>
        </authorList>
    </citation>
    <scope>NUCLEOTIDE SEQUENCE [LARGE SCALE GENOMIC DNA]</scope>
    <source>
        <strain evidence="1 2">LMG 24815</strain>
    </source>
</reference>
<dbReference type="eggNOG" id="ENOG50330KG">
    <property type="taxonomic scope" value="Bacteria"/>
</dbReference>
<keyword evidence="2" id="KW-1185">Reference proteome</keyword>
<dbReference type="AlphaFoldDB" id="A0A081N1G0"/>
<organism evidence="1 2">
    <name type="scientific">Endozoicomonas montiporae</name>
    <dbReference type="NCBI Taxonomy" id="1027273"/>
    <lineage>
        <taxon>Bacteria</taxon>
        <taxon>Pseudomonadati</taxon>
        <taxon>Pseudomonadota</taxon>
        <taxon>Gammaproteobacteria</taxon>
        <taxon>Oceanospirillales</taxon>
        <taxon>Endozoicomonadaceae</taxon>
        <taxon>Endozoicomonas</taxon>
    </lineage>
</organism>
<accession>A0A081N1G0</accession>
<evidence type="ECO:0000313" key="2">
    <source>
        <dbReference type="Proteomes" id="UP000028006"/>
    </source>
</evidence>
<evidence type="ECO:0008006" key="3">
    <source>
        <dbReference type="Google" id="ProtNLM"/>
    </source>
</evidence>
<gene>
    <name evidence="1" type="ORF">GZ77_17105</name>
</gene>
<dbReference type="NCBIfam" id="NF033832">
    <property type="entry name" value="sce7726_fam"/>
    <property type="match status" value="1"/>
</dbReference>
<dbReference type="EMBL" id="JOKG01000004">
    <property type="protein sequence ID" value="KEQ12283.1"/>
    <property type="molecule type" value="Genomic_DNA"/>
</dbReference>
<dbReference type="RefSeq" id="WP_034877649.1">
    <property type="nucleotide sequence ID" value="NZ_JOKG01000004.1"/>
</dbReference>
<comment type="caution">
    <text evidence="1">The sequence shown here is derived from an EMBL/GenBank/DDBJ whole genome shotgun (WGS) entry which is preliminary data.</text>
</comment>
<dbReference type="InterPro" id="IPR047729">
    <property type="entry name" value="Sce7726-like"/>
</dbReference>
<proteinExistence type="predicted"/>
<sequence length="206" mass="23346">MKENEIKIHLIDYLLDNQTDEEIIIGSEVRFFFGSRRADIVALTKSSAIAFEIKGESDSTERLAYQIDSYKKYFDSCYIVCEPSNLKAIRQASPNSIGILVVNQSGIRLIRKPYHHKRLDKKLLLDTVSIQILKSLGSQLTGLTKGEICDTLAKSMPLDTARGISRENLYTKLKPNFDTFSKERGQAINSDDLWILSRMPPSKLSK</sequence>
<name>A0A081N1G0_9GAMM</name>
<dbReference type="Proteomes" id="UP000028006">
    <property type="component" value="Unassembled WGS sequence"/>
</dbReference>